<dbReference type="Proteomes" id="UP000268096">
    <property type="component" value="Unassembled WGS sequence"/>
</dbReference>
<dbReference type="EMBL" id="RBTH01000105">
    <property type="protein sequence ID" value="RMT48566.1"/>
    <property type="molecule type" value="Genomic_DNA"/>
</dbReference>
<protein>
    <submittedName>
        <fullName evidence="2">Uncharacterized protein</fullName>
    </submittedName>
</protein>
<name>A0A3M5LPE8_PSESX</name>
<dbReference type="AlphaFoldDB" id="A0A3M5LPE8"/>
<sequence length="180" mass="19166">MNGATSKTTTERICEQMRGANTIHLHLGKDKGGYHELKSRRKKAGQGSDARSGFLHRSTAMPGSPAPAIRYRPALHQAVDWRGNPPALPACRTLSIPTVQGAMPGCLPAPVRSALAGFVACARPLSPTCNRTPFPARRCTSVLRSPSQATGAPYSEATRAWPAHPTLMTWANGRSQATSA</sequence>
<comment type="caution">
    <text evidence="2">The sequence shown here is derived from an EMBL/GenBank/DDBJ whole genome shotgun (WGS) entry which is preliminary data.</text>
</comment>
<evidence type="ECO:0000313" key="2">
    <source>
        <dbReference type="EMBL" id="RMT48566.1"/>
    </source>
</evidence>
<proteinExistence type="predicted"/>
<gene>
    <name evidence="2" type="ORF">ALP48_102754</name>
</gene>
<reference evidence="2 3" key="1">
    <citation type="submission" date="2018-08" db="EMBL/GenBank/DDBJ databases">
        <title>Recombination of ecologically and evolutionarily significant loci maintains genetic cohesion in the Pseudomonas syringae species complex.</title>
        <authorList>
            <person name="Dillon M."/>
            <person name="Thakur S."/>
            <person name="Almeida R.N.D."/>
            <person name="Weir B.S."/>
            <person name="Guttman D.S."/>
        </authorList>
    </citation>
    <scope>NUCLEOTIDE SEQUENCE [LARGE SCALE GENOMIC DNA]</scope>
    <source>
        <strain evidence="2 3">ICMP 16926</strain>
    </source>
</reference>
<evidence type="ECO:0000313" key="3">
    <source>
        <dbReference type="Proteomes" id="UP000268096"/>
    </source>
</evidence>
<accession>A0A3M5LPE8</accession>
<organism evidence="2 3">
    <name type="scientific">Pseudomonas syringae pv. solidagae</name>
    <dbReference type="NCBI Taxonomy" id="264458"/>
    <lineage>
        <taxon>Bacteria</taxon>
        <taxon>Pseudomonadati</taxon>
        <taxon>Pseudomonadota</taxon>
        <taxon>Gammaproteobacteria</taxon>
        <taxon>Pseudomonadales</taxon>
        <taxon>Pseudomonadaceae</taxon>
        <taxon>Pseudomonas</taxon>
        <taxon>Pseudomonas syringae</taxon>
    </lineage>
</organism>
<feature type="region of interest" description="Disordered" evidence="1">
    <location>
        <begin position="40"/>
        <end position="66"/>
    </location>
</feature>
<evidence type="ECO:0000256" key="1">
    <source>
        <dbReference type="SAM" id="MobiDB-lite"/>
    </source>
</evidence>